<reference evidence="1" key="1">
    <citation type="submission" date="2021-02" db="EMBL/GenBank/DDBJ databases">
        <authorList>
            <person name="Dougan E. K."/>
            <person name="Rhodes N."/>
            <person name="Thang M."/>
            <person name="Chan C."/>
        </authorList>
    </citation>
    <scope>NUCLEOTIDE SEQUENCE</scope>
</reference>
<dbReference type="OrthoDB" id="407983at2759"/>
<name>A0A812ZQF8_9DINO</name>
<proteinExistence type="predicted"/>
<dbReference type="AlphaFoldDB" id="A0A812ZQF8"/>
<evidence type="ECO:0000313" key="2">
    <source>
        <dbReference type="Proteomes" id="UP000601435"/>
    </source>
</evidence>
<comment type="caution">
    <text evidence="1">The sequence shown here is derived from an EMBL/GenBank/DDBJ whole genome shotgun (WGS) entry which is preliminary data.</text>
</comment>
<keyword evidence="2" id="KW-1185">Reference proteome</keyword>
<dbReference type="EMBL" id="CAJNJA010049097">
    <property type="protein sequence ID" value="CAE7835609.1"/>
    <property type="molecule type" value="Genomic_DNA"/>
</dbReference>
<accession>A0A812ZQF8</accession>
<organism evidence="1 2">
    <name type="scientific">Symbiodinium necroappetens</name>
    <dbReference type="NCBI Taxonomy" id="1628268"/>
    <lineage>
        <taxon>Eukaryota</taxon>
        <taxon>Sar</taxon>
        <taxon>Alveolata</taxon>
        <taxon>Dinophyceae</taxon>
        <taxon>Suessiales</taxon>
        <taxon>Symbiodiniaceae</taxon>
        <taxon>Symbiodinium</taxon>
    </lineage>
</organism>
<sequence>MEPCRPTSCGHDLYALEDLSVSDDSGHREVEEDRVVELLGKITAGEYGSARSTAQPTVRFNAEGGKMMCADGRLKLADGKHWITALMRAKKLWQDAPADRKPDWCLQALLQIFERGIMLEALKFQDDQDEAGRWAHVQEHIDTDTDYLGTQVFHTHTHTQTRP</sequence>
<evidence type="ECO:0000313" key="1">
    <source>
        <dbReference type="EMBL" id="CAE7835609.1"/>
    </source>
</evidence>
<protein>
    <submittedName>
        <fullName evidence="1">Uncharacterized protein</fullName>
    </submittedName>
</protein>
<dbReference type="Proteomes" id="UP000601435">
    <property type="component" value="Unassembled WGS sequence"/>
</dbReference>
<gene>
    <name evidence="1" type="ORF">SNEC2469_LOCUS25109</name>
</gene>